<comment type="caution">
    <text evidence="1">The sequence shown here is derived from an EMBL/GenBank/DDBJ whole genome shotgun (WGS) entry which is preliminary data.</text>
</comment>
<evidence type="ECO:0000313" key="2">
    <source>
        <dbReference type="Proteomes" id="UP000561326"/>
    </source>
</evidence>
<dbReference type="EMBL" id="JABAGO010000009">
    <property type="protein sequence ID" value="NME98008.1"/>
    <property type="molecule type" value="Genomic_DNA"/>
</dbReference>
<gene>
    <name evidence="1" type="ORF">HF838_07015</name>
</gene>
<dbReference type="Proteomes" id="UP000561326">
    <property type="component" value="Unassembled WGS sequence"/>
</dbReference>
<protein>
    <submittedName>
        <fullName evidence="1">Uncharacterized protein</fullName>
    </submittedName>
</protein>
<sequence length="61" mass="6440">MMGSGLVRTAKKKGINVYPASPYALKPEFVVPSTVLLGFGGLSTEEIQAGIVQLKQAWSSS</sequence>
<organism evidence="1 2">
    <name type="scientific">Aneurinibacillus aneurinilyticus</name>
    <name type="common">Bacillus aneurinolyticus</name>
    <dbReference type="NCBI Taxonomy" id="1391"/>
    <lineage>
        <taxon>Bacteria</taxon>
        <taxon>Bacillati</taxon>
        <taxon>Bacillota</taxon>
        <taxon>Bacilli</taxon>
        <taxon>Bacillales</taxon>
        <taxon>Paenibacillaceae</taxon>
        <taxon>Aneurinibacillus group</taxon>
        <taxon>Aneurinibacillus</taxon>
    </lineage>
</organism>
<accession>A0A848CS52</accession>
<dbReference type="AlphaFoldDB" id="A0A848CS52"/>
<proteinExistence type="predicted"/>
<reference evidence="1 2" key="1">
    <citation type="submission" date="2020-04" db="EMBL/GenBank/DDBJ databases">
        <authorList>
            <person name="Hitch T.C.A."/>
            <person name="Wylensek D."/>
            <person name="Clavel T."/>
        </authorList>
    </citation>
    <scope>NUCLEOTIDE SEQUENCE [LARGE SCALE GENOMIC DNA]</scope>
    <source>
        <strain evidence="1 2">WB01_D5_05</strain>
    </source>
</reference>
<name>A0A848CS52_ANEAE</name>
<dbReference type="OrthoDB" id="9808770at2"/>
<dbReference type="RefSeq" id="WP_021620794.1">
    <property type="nucleotide sequence ID" value="NZ_CABKST010000103.1"/>
</dbReference>
<evidence type="ECO:0000313" key="1">
    <source>
        <dbReference type="EMBL" id="NME98008.1"/>
    </source>
</evidence>
<dbReference type="GeneID" id="92838609"/>